<organism evidence="3 4">
    <name type="scientific">Arthrobotrys conoides</name>
    <dbReference type="NCBI Taxonomy" id="74498"/>
    <lineage>
        <taxon>Eukaryota</taxon>
        <taxon>Fungi</taxon>
        <taxon>Dikarya</taxon>
        <taxon>Ascomycota</taxon>
        <taxon>Pezizomycotina</taxon>
        <taxon>Orbiliomycetes</taxon>
        <taxon>Orbiliales</taxon>
        <taxon>Orbiliaceae</taxon>
        <taxon>Arthrobotrys</taxon>
    </lineage>
</organism>
<evidence type="ECO:0000256" key="2">
    <source>
        <dbReference type="SAM" id="SignalP"/>
    </source>
</evidence>
<dbReference type="AlphaFoldDB" id="A0AAN8N8C1"/>
<proteinExistence type="predicted"/>
<comment type="caution">
    <text evidence="3">The sequence shown here is derived from an EMBL/GenBank/DDBJ whole genome shotgun (WGS) entry which is preliminary data.</text>
</comment>
<dbReference type="EMBL" id="JAVHJM010000006">
    <property type="protein sequence ID" value="KAK6513035.1"/>
    <property type="molecule type" value="Genomic_DNA"/>
</dbReference>
<feature type="region of interest" description="Disordered" evidence="1">
    <location>
        <begin position="148"/>
        <end position="183"/>
    </location>
</feature>
<dbReference type="Proteomes" id="UP001307849">
    <property type="component" value="Unassembled WGS sequence"/>
</dbReference>
<gene>
    <name evidence="3" type="ORF">TWF506_009197</name>
</gene>
<feature type="signal peptide" evidence="2">
    <location>
        <begin position="1"/>
        <end position="17"/>
    </location>
</feature>
<feature type="compositionally biased region" description="Polar residues" evidence="1">
    <location>
        <begin position="148"/>
        <end position="164"/>
    </location>
</feature>
<evidence type="ECO:0000313" key="4">
    <source>
        <dbReference type="Proteomes" id="UP001307849"/>
    </source>
</evidence>
<accession>A0AAN8N8C1</accession>
<evidence type="ECO:0000313" key="3">
    <source>
        <dbReference type="EMBL" id="KAK6513035.1"/>
    </source>
</evidence>
<evidence type="ECO:0000256" key="1">
    <source>
        <dbReference type="SAM" id="MobiDB-lite"/>
    </source>
</evidence>
<protein>
    <submittedName>
        <fullName evidence="3">Uncharacterized protein</fullName>
    </submittedName>
</protein>
<keyword evidence="2" id="KW-0732">Signal</keyword>
<reference evidence="3 4" key="1">
    <citation type="submission" date="2019-10" db="EMBL/GenBank/DDBJ databases">
        <authorList>
            <person name="Palmer J.M."/>
        </authorList>
    </citation>
    <scope>NUCLEOTIDE SEQUENCE [LARGE SCALE GENOMIC DNA]</scope>
    <source>
        <strain evidence="3 4">TWF506</strain>
    </source>
</reference>
<keyword evidence="4" id="KW-1185">Reference proteome</keyword>
<sequence>MLIFIISILFFLPILNAIPVLWIPCEANPLAIDSDWRASPSQLTDNLQSVLTLLSQKDALRDVFDRLHPARIRADYEKIRRWERGRGLQHPYPMDSLREFYWFVSANKLHCHPNPLSLARAFSQIVQIESEPWGFSAPVAPVNNSGGINNNRAEVRNQPGQQQDPRYFGGVGEADRDHSSEEEADPTFQYFTYGPVKQLSILVHLHADELEQYFDHIVASGQVEIEPMLYFEIRDLIKDWAKLYYDIDAFMNGVRAFRKSLWMLRDREAKPKEIKILAEGKEISKPISIGKKLISCLDRFCNFSSDGRPRARPHLNN</sequence>
<name>A0AAN8N8C1_9PEZI</name>
<feature type="chain" id="PRO_5043027775" evidence="2">
    <location>
        <begin position="18"/>
        <end position="317"/>
    </location>
</feature>